<keyword evidence="8" id="KW-0732">Signal</keyword>
<sequence length="1300" mass="134852">MSKSYRRRAASAALATLTSIVLASSMTTPASAVEGSAQGEPTAQGLGSQVPPEVKVSQDLRTRTGQVSVFVQFEGAGAFERTQPQSVRSGLAAPVRKVAEVQNIRGEIEAKAEDVAAEASATSLYTTTNTIPGVAMTGDAEQIRALAARPDVKKITGIVPKTLDNKGGVIDTRALESWVQRDQTGDGVTIAVLDTGLDYTHAGFGGPGTIEAFNTAKASATIPEESLGLYDPAKFIGGFDLVGDAYDPDPASDTYSPVPVPDANPLDCQGHGSHVAGTAAGYGVNADGSTFKGDYTSLTAAEVNAMRIGPGSAPKAGLVSLRVFGCEGTSEVVGLALDYVLDPNRDGDFSDRANVVNMSLGSDFPAYDDPEIDIVNSLTAQGVLSVVSSGNGGDVFDNGGSPGSAASALTVANSVGSQVTLDGIDVLAPADVAGRAAGQYSANFDYTSATEEQLTGEVVVGPAANRFGCNPFEAGSLEGKWVWLQWEENGAFPCGSGVRFNNAEAAGAEGVILDSPRSVFEAGIAGNATIPGVQFNARFSQSLRAAAEDGTLQVRLDPDLQGTAVGASDALDTLSPSSSRGVHGSNGVVKPDVAAPGTSIGSVQSGSGTLASAQTGTSMAAPRVAGIAALLVGATDYNPYQIKSVIMNTATHDILTADGVIHAPNRTGSGRVDALNALDARSLAYATADPALTTVSFGVLELAADPVSLTRQITVENRSDTVVAYTAEYLEATAMPGVEISVTATGTSSATADVPANGRATFDVVLSIADPTALAKSIDPAAERFQQEVPRQYIADASGRVQFTSTTASTLRVPVHAAPKPTADLTAGTNIPFDTPSDLESDLTFTGRGLLQGGEDSLYASIASPFVLGTESARRESLALESLYALDLKSVGASSTVPGLVKAGGDPLAGYLSFGISTWANWNTLSSAPQIQIEIDADNNDEADFIAATGRAEELDLVLVNLYAVSDDGTISAEPVDGGIANNVFGDVDTNLLDTNVVTLPLPVAKMGLNLAAGADISYRVSTSSQYSVDAEGQNVPVDTTDWIDFSVSEPAFWFEGDSADTSFIVTDGSSLRVHRTAGNTTSKGLFLHHHNASGARDEVLAIQQGRLRFPDTAGNQHEAAINWLADAGLTTGYPDGTYRPLGSVNRDAMAAFLYRLAGEPAYAAPSTSPFKDITPNTKFYKEMSWLAETGITTGYSDDTYRPLAPVNRDAMAAFMNRFAGEFCNIADAGNYTNPSTASFRDVPVNLQFAREISWMKASAISTGWADGTYRPVAPVARDAMAAFIQRLDSYETDNGGCKP</sequence>
<keyword evidence="2 5" id="KW-0645">Protease</keyword>
<feature type="domain" description="SLH" evidence="9">
    <location>
        <begin position="1236"/>
        <end position="1299"/>
    </location>
</feature>
<feature type="active site" description="Charge relay system" evidence="5">
    <location>
        <position position="618"/>
    </location>
</feature>
<dbReference type="InterPro" id="IPR034213">
    <property type="entry name" value="S8_Vpr-like"/>
</dbReference>
<feature type="active site" description="Charge relay system" evidence="5">
    <location>
        <position position="194"/>
    </location>
</feature>
<evidence type="ECO:0000313" key="11">
    <source>
        <dbReference type="Proteomes" id="UP001174209"/>
    </source>
</evidence>
<keyword evidence="4 5" id="KW-0720">Serine protease</keyword>
<dbReference type="PROSITE" id="PS51892">
    <property type="entry name" value="SUBTILASE"/>
    <property type="match status" value="1"/>
</dbReference>
<evidence type="ECO:0000256" key="2">
    <source>
        <dbReference type="ARBA" id="ARBA00022670"/>
    </source>
</evidence>
<comment type="similarity">
    <text evidence="1 5 6">Belongs to the peptidase S8 family.</text>
</comment>
<dbReference type="CDD" id="cd07474">
    <property type="entry name" value="Peptidases_S8_subtilisin_Vpr-like"/>
    <property type="match status" value="1"/>
</dbReference>
<evidence type="ECO:0000256" key="7">
    <source>
        <dbReference type="SAM" id="MobiDB-lite"/>
    </source>
</evidence>
<feature type="active site" description="Charge relay system" evidence="5">
    <location>
        <position position="271"/>
    </location>
</feature>
<reference evidence="10" key="1">
    <citation type="submission" date="2023-06" db="EMBL/GenBank/DDBJ databases">
        <title>MT1 and MT2 Draft Genomes of Novel Species.</title>
        <authorList>
            <person name="Venkateswaran K."/>
        </authorList>
    </citation>
    <scope>NUCLEOTIDE SEQUENCE</scope>
    <source>
        <strain evidence="10">IIF3SC-B10</strain>
    </source>
</reference>
<comment type="caution">
    <text evidence="10">The sequence shown here is derived from an EMBL/GenBank/DDBJ whole genome shotgun (WGS) entry which is preliminary data.</text>
</comment>
<evidence type="ECO:0000256" key="4">
    <source>
        <dbReference type="ARBA" id="ARBA00022825"/>
    </source>
</evidence>
<dbReference type="PROSITE" id="PS51272">
    <property type="entry name" value="SLH"/>
    <property type="match status" value="3"/>
</dbReference>
<feature type="region of interest" description="Disordered" evidence="7">
    <location>
        <begin position="32"/>
        <end position="51"/>
    </location>
</feature>
<gene>
    <name evidence="10" type="ORF">P5G52_17245</name>
</gene>
<keyword evidence="11" id="KW-1185">Reference proteome</keyword>
<feature type="domain" description="SLH" evidence="9">
    <location>
        <begin position="1105"/>
        <end position="1168"/>
    </location>
</feature>
<dbReference type="Pfam" id="PF00395">
    <property type="entry name" value="SLH"/>
    <property type="match status" value="2"/>
</dbReference>
<dbReference type="PRINTS" id="PR00723">
    <property type="entry name" value="SUBTILISIN"/>
</dbReference>
<feature type="chain" id="PRO_5045293513" evidence="8">
    <location>
        <begin position="33"/>
        <end position="1300"/>
    </location>
</feature>
<feature type="compositionally biased region" description="Polar residues" evidence="7">
    <location>
        <begin position="599"/>
        <end position="613"/>
    </location>
</feature>
<evidence type="ECO:0000256" key="3">
    <source>
        <dbReference type="ARBA" id="ARBA00022801"/>
    </source>
</evidence>
<evidence type="ECO:0000256" key="6">
    <source>
        <dbReference type="RuleBase" id="RU003355"/>
    </source>
</evidence>
<evidence type="ECO:0000256" key="5">
    <source>
        <dbReference type="PROSITE-ProRule" id="PRU01240"/>
    </source>
</evidence>
<accession>A0ABT8K581</accession>
<dbReference type="PANTHER" id="PTHR43806">
    <property type="entry name" value="PEPTIDASE S8"/>
    <property type="match status" value="1"/>
</dbReference>
<feature type="region of interest" description="Disordered" evidence="7">
    <location>
        <begin position="569"/>
        <end position="613"/>
    </location>
</feature>
<dbReference type="InterPro" id="IPR022398">
    <property type="entry name" value="Peptidase_S8_His-AS"/>
</dbReference>
<name>A0ABT8K581_9MICC</name>
<dbReference type="InterPro" id="IPR050131">
    <property type="entry name" value="Peptidase_S8_subtilisin-like"/>
</dbReference>
<evidence type="ECO:0000259" key="9">
    <source>
        <dbReference type="PROSITE" id="PS51272"/>
    </source>
</evidence>
<keyword evidence="3 5" id="KW-0378">Hydrolase</keyword>
<evidence type="ECO:0000313" key="10">
    <source>
        <dbReference type="EMBL" id="MDN4612618.1"/>
    </source>
</evidence>
<dbReference type="EMBL" id="JAROCG010000002">
    <property type="protein sequence ID" value="MDN4612618.1"/>
    <property type="molecule type" value="Genomic_DNA"/>
</dbReference>
<proteinExistence type="inferred from homology"/>
<dbReference type="Proteomes" id="UP001174209">
    <property type="component" value="Unassembled WGS sequence"/>
</dbReference>
<feature type="signal peptide" evidence="8">
    <location>
        <begin position="1"/>
        <end position="32"/>
    </location>
</feature>
<protein>
    <submittedName>
        <fullName evidence="10">S8 family serine peptidase</fullName>
    </submittedName>
</protein>
<organism evidence="10 11">
    <name type="scientific">Arthrobacter burdickii</name>
    <dbReference type="NCBI Taxonomy" id="3035920"/>
    <lineage>
        <taxon>Bacteria</taxon>
        <taxon>Bacillati</taxon>
        <taxon>Actinomycetota</taxon>
        <taxon>Actinomycetes</taxon>
        <taxon>Micrococcales</taxon>
        <taxon>Micrococcaceae</taxon>
        <taxon>Arthrobacter</taxon>
    </lineage>
</organism>
<evidence type="ECO:0000256" key="8">
    <source>
        <dbReference type="SAM" id="SignalP"/>
    </source>
</evidence>
<evidence type="ECO:0000256" key="1">
    <source>
        <dbReference type="ARBA" id="ARBA00011073"/>
    </source>
</evidence>
<dbReference type="PROSITE" id="PS00136">
    <property type="entry name" value="SUBTILASE_ASP"/>
    <property type="match status" value="1"/>
</dbReference>
<dbReference type="PROSITE" id="PS00137">
    <property type="entry name" value="SUBTILASE_HIS"/>
    <property type="match status" value="1"/>
</dbReference>
<dbReference type="InterPro" id="IPR000209">
    <property type="entry name" value="Peptidase_S8/S53_dom"/>
</dbReference>
<dbReference type="InterPro" id="IPR023828">
    <property type="entry name" value="Peptidase_S8_Ser-AS"/>
</dbReference>
<dbReference type="PROSITE" id="PS00138">
    <property type="entry name" value="SUBTILASE_SER"/>
    <property type="match status" value="1"/>
</dbReference>
<dbReference type="SUPFAM" id="SSF52743">
    <property type="entry name" value="Subtilisin-like"/>
    <property type="match status" value="1"/>
</dbReference>
<dbReference type="InterPro" id="IPR015500">
    <property type="entry name" value="Peptidase_S8_subtilisin-rel"/>
</dbReference>
<dbReference type="RefSeq" id="WP_301229812.1">
    <property type="nucleotide sequence ID" value="NZ_JAROCG010000002.1"/>
</dbReference>
<dbReference type="Gene3D" id="3.40.50.200">
    <property type="entry name" value="Peptidase S8/S53 domain"/>
    <property type="match status" value="2"/>
</dbReference>
<dbReference type="InterPro" id="IPR036852">
    <property type="entry name" value="Peptidase_S8/S53_dom_sf"/>
</dbReference>
<dbReference type="InterPro" id="IPR023827">
    <property type="entry name" value="Peptidase_S8_Asp-AS"/>
</dbReference>
<dbReference type="InterPro" id="IPR001119">
    <property type="entry name" value="SLH_dom"/>
</dbReference>
<feature type="domain" description="SLH" evidence="9">
    <location>
        <begin position="1170"/>
        <end position="1230"/>
    </location>
</feature>
<dbReference type="PANTHER" id="PTHR43806:SF11">
    <property type="entry name" value="CEREVISIN-RELATED"/>
    <property type="match status" value="1"/>
</dbReference>
<dbReference type="Pfam" id="PF00082">
    <property type="entry name" value="Peptidase_S8"/>
    <property type="match status" value="1"/>
</dbReference>